<gene>
    <name evidence="4" type="ORF">PHLCEN_2v13254</name>
</gene>
<dbReference type="EMBL" id="MLYV02001306">
    <property type="protein sequence ID" value="PSR70867.1"/>
    <property type="molecule type" value="Genomic_DNA"/>
</dbReference>
<dbReference type="Pfam" id="PF14214">
    <property type="entry name" value="Helitron_like_N"/>
    <property type="match status" value="1"/>
</dbReference>
<dbReference type="Proteomes" id="UP000186601">
    <property type="component" value="Unassembled WGS sequence"/>
</dbReference>
<accession>A0A2R6NEN8</accession>
<comment type="caution">
    <text evidence="4">The sequence shown here is derived from an EMBL/GenBank/DDBJ whole genome shotgun (WGS) entry which is preliminary data.</text>
</comment>
<feature type="compositionally biased region" description="Basic and acidic residues" evidence="1">
    <location>
        <begin position="72"/>
        <end position="89"/>
    </location>
</feature>
<feature type="domain" description="DUF6570" evidence="3">
    <location>
        <begin position="209"/>
        <end position="356"/>
    </location>
</feature>
<feature type="region of interest" description="Disordered" evidence="1">
    <location>
        <begin position="373"/>
        <end position="404"/>
    </location>
</feature>
<evidence type="ECO:0000313" key="4">
    <source>
        <dbReference type="EMBL" id="PSR70867.1"/>
    </source>
</evidence>
<reference evidence="4 5" key="1">
    <citation type="submission" date="2018-02" db="EMBL/GenBank/DDBJ databases">
        <title>Genome sequence of the basidiomycete white-rot fungus Phlebia centrifuga.</title>
        <authorList>
            <person name="Granchi Z."/>
            <person name="Peng M."/>
            <person name="de Vries R.P."/>
            <person name="Hilden K."/>
            <person name="Makela M.R."/>
            <person name="Grigoriev I."/>
            <person name="Riley R."/>
        </authorList>
    </citation>
    <scope>NUCLEOTIDE SEQUENCE [LARGE SCALE GENOMIC DNA]</scope>
    <source>
        <strain evidence="4 5">FBCC195</strain>
    </source>
</reference>
<dbReference type="OrthoDB" id="2801422at2759"/>
<evidence type="ECO:0000259" key="3">
    <source>
        <dbReference type="Pfam" id="PF20209"/>
    </source>
</evidence>
<feature type="domain" description="Helitron helicase-like" evidence="2">
    <location>
        <begin position="507"/>
        <end position="729"/>
    </location>
</feature>
<feature type="compositionally biased region" description="Basic and acidic residues" evidence="1">
    <location>
        <begin position="373"/>
        <end position="384"/>
    </location>
</feature>
<proteinExistence type="predicted"/>
<evidence type="ECO:0000256" key="1">
    <source>
        <dbReference type="SAM" id="MobiDB-lite"/>
    </source>
</evidence>
<feature type="region of interest" description="Disordered" evidence="1">
    <location>
        <begin position="72"/>
        <end position="100"/>
    </location>
</feature>
<dbReference type="STRING" id="98765.A0A2R6NEN8"/>
<keyword evidence="5" id="KW-1185">Reference proteome</keyword>
<dbReference type="InterPro" id="IPR046700">
    <property type="entry name" value="DUF6570"/>
</dbReference>
<organism evidence="4 5">
    <name type="scientific">Hermanssonia centrifuga</name>
    <dbReference type="NCBI Taxonomy" id="98765"/>
    <lineage>
        <taxon>Eukaryota</taxon>
        <taxon>Fungi</taxon>
        <taxon>Dikarya</taxon>
        <taxon>Basidiomycota</taxon>
        <taxon>Agaricomycotina</taxon>
        <taxon>Agaricomycetes</taxon>
        <taxon>Polyporales</taxon>
        <taxon>Meruliaceae</taxon>
        <taxon>Hermanssonia</taxon>
    </lineage>
</organism>
<name>A0A2R6NEN8_9APHY</name>
<dbReference type="AlphaFoldDB" id="A0A2R6NEN8"/>
<evidence type="ECO:0000313" key="5">
    <source>
        <dbReference type="Proteomes" id="UP000186601"/>
    </source>
</evidence>
<protein>
    <submittedName>
        <fullName evidence="4">Uncharacterized protein</fullName>
    </submittedName>
</protein>
<dbReference type="InterPro" id="IPR025476">
    <property type="entry name" value="Helitron_helicase-like"/>
</dbReference>
<evidence type="ECO:0000259" key="2">
    <source>
        <dbReference type="Pfam" id="PF14214"/>
    </source>
</evidence>
<sequence>MATFDINLFSRYLTVREINALLGENFRSFPARIRNCKNIYLEEIIKEGYGSILADAVSEKIRQNREEYEARSRVDSHTYQRNNQAEERGTIIGSSMREEEKEGCFLDIPSDDERRQLYKSFRDATSNASMTFYTCAVCARTARNAEVPVTKIFLSHLPNRHLLRALHQHPIEEVVGGYLLLPEACSGGPDPEVSVCCQCLHQLEQKIRRKPPIYSLANKLWIGRIPWELKCLTLPEQLLIARLYPRMFVVKLFSKMGRVGHDPSTLQTALRGNVTTFALNISRINDMVEGHIMPQEPRILAAVVSVTYVGIGNLPKAWLHSTFRVRRHHVGEALLWLKIHNPKYYGDIHIQNARLDMLPLDDVPNEILDVVRQDETSGAAERESAGYVPDGEEGNRDGSDSINNFTTEDAANVIPLNYLGVVDSDLSEISSSQIMLQGLVNLWNEGQEGGYLVQHSRSPASDFPPRLGDENYGTEENFWEKAYPVLFPYGEGGIERDRPVKLSLMQHARWLFSYHDRRFRTHPTCLFAICNIQQRRQALSSAKIQMARKDFDQDSRLFSSITVDQLRHAADEEQQKLPCSNPVIRRFRSRVNGTASRVIGSDSARFKLRSQIWSTSICFGPASAWMTWNPDPEHDPVAQVFVGNDIDLDHFVAAAGPSVTHRLQSIASDGYGSAQYFDFIIRTVLETLFAIRVSRNRVYSEKGVFGKVQAYFGGVESQGRGTLHLHLLMWLKESPSAEEWETCLANEEFREKLRRFIKANCRAYHRGLATDQMIKATPSDPDVAFCRPPDPSSSTYWEEIDELEKRVVRTKQLHTCSENTCLNMNRHGKTLCKRHAPWPLSIDDVVKPSGEWAPKRSIGNINNYNPAIIVSLRCNNDHKVLTNAPETSGLSFYFAGYCVKKQGRSYNLSALLASGMAYHQDHNPYTADLRQSQRLLLFRAANVLNKQQELPSPMAGRFLSGRTETVKSHCYPSLHWASFHNALIKQYPDLERSSHLQSVFAF</sequence>
<dbReference type="Pfam" id="PF20209">
    <property type="entry name" value="DUF6570"/>
    <property type="match status" value="1"/>
</dbReference>